<dbReference type="EMBL" id="UXHF01000055">
    <property type="protein sequence ID" value="VDC51017.1"/>
    <property type="molecule type" value="Genomic_DNA"/>
</dbReference>
<name>A0A7Z9C6H3_9CAUL</name>
<evidence type="ECO:0000256" key="3">
    <source>
        <dbReference type="ARBA" id="ARBA00023163"/>
    </source>
</evidence>
<evidence type="ECO:0000313" key="5">
    <source>
        <dbReference type="EMBL" id="VDC51017.1"/>
    </source>
</evidence>
<proteinExistence type="predicted"/>
<keyword evidence="6" id="KW-1185">Reference proteome</keyword>
<dbReference type="SMART" id="SM00345">
    <property type="entry name" value="HTH_GNTR"/>
    <property type="match status" value="1"/>
</dbReference>
<dbReference type="GO" id="GO:0003677">
    <property type="term" value="F:DNA binding"/>
    <property type="evidence" value="ECO:0007669"/>
    <property type="project" value="UniProtKB-KW"/>
</dbReference>
<keyword evidence="2" id="KW-0238">DNA-binding</keyword>
<dbReference type="InterPro" id="IPR000524">
    <property type="entry name" value="Tscrpt_reg_HTH_GntR"/>
</dbReference>
<dbReference type="InterPro" id="IPR036388">
    <property type="entry name" value="WH-like_DNA-bd_sf"/>
</dbReference>
<organism evidence="5 6">
    <name type="scientific">Brevundimonas mediterranea</name>
    <dbReference type="NCBI Taxonomy" id="74329"/>
    <lineage>
        <taxon>Bacteria</taxon>
        <taxon>Pseudomonadati</taxon>
        <taxon>Pseudomonadota</taxon>
        <taxon>Alphaproteobacteria</taxon>
        <taxon>Caulobacterales</taxon>
        <taxon>Caulobacteraceae</taxon>
        <taxon>Brevundimonas</taxon>
    </lineage>
</organism>
<dbReference type="RefSeq" id="WP_154726495.1">
    <property type="nucleotide sequence ID" value="NZ_UXHF01000055.1"/>
</dbReference>
<gene>
    <name evidence="5" type="ORF">BREV_BREV_02446</name>
</gene>
<keyword evidence="1" id="KW-0805">Transcription regulation</keyword>
<dbReference type="SUPFAM" id="SSF46785">
    <property type="entry name" value="Winged helix' DNA-binding domain"/>
    <property type="match status" value="1"/>
</dbReference>
<reference evidence="5 6" key="1">
    <citation type="submission" date="2018-11" db="EMBL/GenBank/DDBJ databases">
        <authorList>
            <person name="Peiro R."/>
            <person name="Begona"/>
            <person name="Cbmso G."/>
            <person name="Lopez M."/>
            <person name="Gonzalez S."/>
            <person name="Sacristan E."/>
            <person name="Castillo E."/>
        </authorList>
    </citation>
    <scope>NUCLEOTIDE SEQUENCE [LARGE SCALE GENOMIC DNA]</scope>
    <source>
        <strain evidence="5">Brev_genome</strain>
    </source>
</reference>
<dbReference type="AlphaFoldDB" id="A0A7Z9C6H3"/>
<dbReference type="Gene3D" id="1.10.10.10">
    <property type="entry name" value="Winged helix-like DNA-binding domain superfamily/Winged helix DNA-binding domain"/>
    <property type="match status" value="1"/>
</dbReference>
<dbReference type="Pfam" id="PF00392">
    <property type="entry name" value="GntR"/>
    <property type="match status" value="1"/>
</dbReference>
<accession>A0A7Z9C6H3</accession>
<evidence type="ECO:0000259" key="4">
    <source>
        <dbReference type="PROSITE" id="PS50949"/>
    </source>
</evidence>
<dbReference type="PROSITE" id="PS50949">
    <property type="entry name" value="HTH_GNTR"/>
    <property type="match status" value="1"/>
</dbReference>
<feature type="domain" description="HTH gntR-type" evidence="4">
    <location>
        <begin position="5"/>
        <end position="72"/>
    </location>
</feature>
<keyword evidence="3" id="KW-0804">Transcription</keyword>
<evidence type="ECO:0000256" key="1">
    <source>
        <dbReference type="ARBA" id="ARBA00023015"/>
    </source>
</evidence>
<dbReference type="InterPro" id="IPR036390">
    <property type="entry name" value="WH_DNA-bd_sf"/>
</dbReference>
<evidence type="ECO:0000256" key="2">
    <source>
        <dbReference type="ARBA" id="ARBA00023125"/>
    </source>
</evidence>
<dbReference type="GO" id="GO:0003700">
    <property type="term" value="F:DNA-binding transcription factor activity"/>
    <property type="evidence" value="ECO:0007669"/>
    <property type="project" value="InterPro"/>
</dbReference>
<evidence type="ECO:0000313" key="6">
    <source>
        <dbReference type="Proteomes" id="UP000289220"/>
    </source>
</evidence>
<sequence length="211" mass="22555">MAKSRDPFFLALDRIRDRVQAGGYASGRPIVIVEEARGLGVSTTPVREALSWLCGEGLIERGPSGGFLAVQLDAGAVRDRYGFRLTCLLAGLDLTTGLPTYGRTPRRDGAPVLELHGLFDGLVRRTGNTALMDAYDRVGGQLLQLRDAERRLFADVDAEADRLLAAASTNGNGDLREALRAYHDRRAGAAAILSLEVARQLTTGGAGADHP</sequence>
<comment type="caution">
    <text evidence="5">The sequence shown here is derived from an EMBL/GenBank/DDBJ whole genome shotgun (WGS) entry which is preliminary data.</text>
</comment>
<protein>
    <recommendedName>
        <fullName evidence="4">HTH gntR-type domain-containing protein</fullName>
    </recommendedName>
</protein>
<dbReference type="Proteomes" id="UP000289220">
    <property type="component" value="Unassembled WGS sequence"/>
</dbReference>